<dbReference type="PANTHER" id="PTHR34047:SF8">
    <property type="entry name" value="PROTEIN YKFC"/>
    <property type="match status" value="1"/>
</dbReference>
<organism evidence="2 3">
    <name type="scientific">Candidatus Daviesbacteria bacterium RIFCSPHIGHO2_02_FULL_43_12</name>
    <dbReference type="NCBI Taxonomy" id="1797776"/>
    <lineage>
        <taxon>Bacteria</taxon>
        <taxon>Candidatus Daviesiibacteriota</taxon>
    </lineage>
</organism>
<dbReference type="InterPro" id="IPR051083">
    <property type="entry name" value="GrpII_Intron_Splice-Mob/Def"/>
</dbReference>
<proteinExistence type="predicted"/>
<dbReference type="CDD" id="cd01646">
    <property type="entry name" value="RT_Bac_retron_I"/>
    <property type="match status" value="1"/>
</dbReference>
<dbReference type="InterPro" id="IPR000477">
    <property type="entry name" value="RT_dom"/>
</dbReference>
<dbReference type="Pfam" id="PF00078">
    <property type="entry name" value="RVT_1"/>
    <property type="match status" value="1"/>
</dbReference>
<reference evidence="2 3" key="1">
    <citation type="journal article" date="2016" name="Nat. Commun.">
        <title>Thousands of microbial genomes shed light on interconnected biogeochemical processes in an aquifer system.</title>
        <authorList>
            <person name="Anantharaman K."/>
            <person name="Brown C.T."/>
            <person name="Hug L.A."/>
            <person name="Sharon I."/>
            <person name="Castelle C.J."/>
            <person name="Probst A.J."/>
            <person name="Thomas B.C."/>
            <person name="Singh A."/>
            <person name="Wilkins M.J."/>
            <person name="Karaoz U."/>
            <person name="Brodie E.L."/>
            <person name="Williams K.H."/>
            <person name="Hubbard S.S."/>
            <person name="Banfield J.F."/>
        </authorList>
    </citation>
    <scope>NUCLEOTIDE SEQUENCE [LARGE SCALE GENOMIC DNA]</scope>
</reference>
<dbReference type="PROSITE" id="PS50878">
    <property type="entry name" value="RT_POL"/>
    <property type="match status" value="1"/>
</dbReference>
<accession>A0A1F5KIH8</accession>
<dbReference type="Proteomes" id="UP000177328">
    <property type="component" value="Unassembled WGS sequence"/>
</dbReference>
<dbReference type="EMBL" id="MFDD01000005">
    <property type="protein sequence ID" value="OGE40757.1"/>
    <property type="molecule type" value="Genomic_DNA"/>
</dbReference>
<evidence type="ECO:0000259" key="1">
    <source>
        <dbReference type="PROSITE" id="PS50878"/>
    </source>
</evidence>
<gene>
    <name evidence="2" type="ORF">A3D25_05130</name>
</gene>
<comment type="caution">
    <text evidence="2">The sequence shown here is derived from an EMBL/GenBank/DDBJ whole genome shotgun (WGS) entry which is preliminary data.</text>
</comment>
<protein>
    <recommendedName>
        <fullName evidence="1">Reverse transcriptase domain-containing protein</fullName>
    </recommendedName>
</protein>
<name>A0A1F5KIH8_9BACT</name>
<evidence type="ECO:0000313" key="3">
    <source>
        <dbReference type="Proteomes" id="UP000177328"/>
    </source>
</evidence>
<dbReference type="PANTHER" id="PTHR34047">
    <property type="entry name" value="NUCLEAR INTRON MATURASE 1, MITOCHONDRIAL-RELATED"/>
    <property type="match status" value="1"/>
</dbReference>
<sequence length="441" mass="52349">MITFDNFKKHIGQRFWKHIHKETLIPYMGNIPARDSFLKQLCKDIEKMKYVPAPPRSYVVSHKQNLVVRFIPTLAKEDYCVYFFCIKCLEDEIAENRVRGTYGGWKLGGRIRRLENFDDAPSIPDNSYNRFAWKQAWTEYQRKAFLLHRNSSYDFFIVFDIANFYDSIRLRRLEILTRAAVGKEKTQVVNLLFYFLSNWGKRDLNYERQNIGLPQDEVGDCSRILANFYLQDYDRALSTICSDRNSGYLRYADDQIVASPDEKTAKEIMFFASKELTKLGLNLNASKAKFFSKNEFNTYWSFDIFKLLEEQNNGKKIQEAWKTYKERISNGVKLKPDTVLRRLLSCNLNRVPKETREEILTVSKEREFITTANDYYLKRIYGFTERGKKNEFLQYLNGLSDDVLFNQYHLRVMKFARENRVDKKYLNKVKTNLVKLNDINQ</sequence>
<dbReference type="AlphaFoldDB" id="A0A1F5KIH8"/>
<feature type="domain" description="Reverse transcriptase" evidence="1">
    <location>
        <begin position="1"/>
        <end position="304"/>
    </location>
</feature>
<evidence type="ECO:0000313" key="2">
    <source>
        <dbReference type="EMBL" id="OGE40757.1"/>
    </source>
</evidence>